<evidence type="ECO:0000313" key="5">
    <source>
        <dbReference type="Proteomes" id="UP000559117"/>
    </source>
</evidence>
<dbReference type="Proteomes" id="UP000559117">
    <property type="component" value="Unassembled WGS sequence"/>
</dbReference>
<keyword evidence="1 2" id="KW-0807">Transducer</keyword>
<protein>
    <submittedName>
        <fullName evidence="4">Uncharacterized protein YukE</fullName>
    </submittedName>
</protein>
<dbReference type="GO" id="GO:0016020">
    <property type="term" value="C:membrane"/>
    <property type="evidence" value="ECO:0007669"/>
    <property type="project" value="InterPro"/>
</dbReference>
<evidence type="ECO:0000256" key="1">
    <source>
        <dbReference type="ARBA" id="ARBA00023224"/>
    </source>
</evidence>
<evidence type="ECO:0000313" key="4">
    <source>
        <dbReference type="EMBL" id="MBB5336745.1"/>
    </source>
</evidence>
<dbReference type="AlphaFoldDB" id="A0A840UWF3"/>
<feature type="domain" description="Methyl-accepting transducer" evidence="3">
    <location>
        <begin position="484"/>
        <end position="680"/>
    </location>
</feature>
<dbReference type="SMART" id="SM01204">
    <property type="entry name" value="FIST_C"/>
    <property type="match status" value="1"/>
</dbReference>
<dbReference type="PROSITE" id="PS50111">
    <property type="entry name" value="CHEMOTAXIS_TRANSDUC_2"/>
    <property type="match status" value="1"/>
</dbReference>
<evidence type="ECO:0000256" key="2">
    <source>
        <dbReference type="PROSITE-ProRule" id="PRU00284"/>
    </source>
</evidence>
<dbReference type="Pfam" id="PF10442">
    <property type="entry name" value="FIST_C"/>
    <property type="match status" value="1"/>
</dbReference>
<keyword evidence="5" id="KW-1185">Reference proteome</keyword>
<dbReference type="Gene3D" id="1.10.287.950">
    <property type="entry name" value="Methyl-accepting chemotaxis protein"/>
    <property type="match status" value="1"/>
</dbReference>
<dbReference type="RefSeq" id="WP_183861959.1">
    <property type="nucleotide sequence ID" value="NZ_JACHFH010000023.1"/>
</dbReference>
<evidence type="ECO:0000259" key="3">
    <source>
        <dbReference type="PROSITE" id="PS50111"/>
    </source>
</evidence>
<dbReference type="InterPro" id="IPR019494">
    <property type="entry name" value="FIST_C"/>
</dbReference>
<name>A0A840UWF3_9FIRM</name>
<dbReference type="PANTHER" id="PTHR32089:SF112">
    <property type="entry name" value="LYSOZYME-LIKE PROTEIN-RELATED"/>
    <property type="match status" value="1"/>
</dbReference>
<dbReference type="InterPro" id="IPR004089">
    <property type="entry name" value="MCPsignal_dom"/>
</dbReference>
<dbReference type="PANTHER" id="PTHR32089">
    <property type="entry name" value="METHYL-ACCEPTING CHEMOTAXIS PROTEIN MCPB"/>
    <property type="match status" value="1"/>
</dbReference>
<accession>A0A840UWF3</accession>
<gene>
    <name evidence="4" type="ORF">HNR32_001899</name>
</gene>
<comment type="caution">
    <text evidence="4">The sequence shown here is derived from an EMBL/GenBank/DDBJ whole genome shotgun (WGS) entry which is preliminary data.</text>
</comment>
<dbReference type="SMART" id="SM00897">
    <property type="entry name" value="FIST"/>
    <property type="match status" value="1"/>
</dbReference>
<dbReference type="Pfam" id="PF08495">
    <property type="entry name" value="FIST"/>
    <property type="match status" value="1"/>
</dbReference>
<dbReference type="InterPro" id="IPR013702">
    <property type="entry name" value="FIST_domain_N"/>
</dbReference>
<dbReference type="GO" id="GO:0007165">
    <property type="term" value="P:signal transduction"/>
    <property type="evidence" value="ECO:0007669"/>
    <property type="project" value="UniProtKB-KW"/>
</dbReference>
<proteinExistence type="predicted"/>
<dbReference type="SUPFAM" id="SSF58104">
    <property type="entry name" value="Methyl-accepting chemotaxis protein (MCP) signaling domain"/>
    <property type="match status" value="1"/>
</dbReference>
<dbReference type="EMBL" id="JACHFH010000023">
    <property type="protein sequence ID" value="MBB5336745.1"/>
    <property type="molecule type" value="Genomic_DNA"/>
</dbReference>
<organism evidence="4 5">
    <name type="scientific">Pectinatus brassicae</name>
    <dbReference type="NCBI Taxonomy" id="862415"/>
    <lineage>
        <taxon>Bacteria</taxon>
        <taxon>Bacillati</taxon>
        <taxon>Bacillota</taxon>
        <taxon>Negativicutes</taxon>
        <taxon>Selenomonadales</taxon>
        <taxon>Selenomonadaceae</taxon>
        <taxon>Pectinatus</taxon>
    </lineage>
</organism>
<reference evidence="4 5" key="1">
    <citation type="submission" date="2020-08" db="EMBL/GenBank/DDBJ databases">
        <title>Genomic Encyclopedia of Type Strains, Phase IV (KMG-IV): sequencing the most valuable type-strain genomes for metagenomic binning, comparative biology and taxonomic classification.</title>
        <authorList>
            <person name="Goeker M."/>
        </authorList>
    </citation>
    <scope>NUCLEOTIDE SEQUENCE [LARGE SCALE GENOMIC DNA]</scope>
    <source>
        <strain evidence="4 5">DSM 24661</strain>
    </source>
</reference>
<dbReference type="Pfam" id="PF00015">
    <property type="entry name" value="MCPsignal"/>
    <property type="match status" value="1"/>
</dbReference>
<dbReference type="SMART" id="SM00283">
    <property type="entry name" value="MA"/>
    <property type="match status" value="1"/>
</dbReference>
<sequence>MLKKYFKSANVADLQDNDPFEAELSVNESRKKLIDTIYIDANQISMDKMKIFLDVEEGPALIIGFISADNQMDTIASKIKAILSKETKLLMVSTAGELASIPDNNSIYCSADENRHKILLQVYSRKVIKDIYMMSIPLPDKDLSSGNIKLTVEERVSALQHEMRKHKVPFTINVKDTFALIYVDGLSNCETFVVQALYREKEFPCPFVGGSAGGKLDFQHTYIYDNNNVLEHHAVVTFIKLNKNYRYSIFKTQSGERTGDEYTAVATNTALRYIETVVDEKTQQSGSFIDILKSKFNCRTVAELNEKMHEYTFAIDVQGENYIRSVASIDENNNHIKFFCDIFSGEKLYLLKRTSLLETFYNDLERYFANKPKPIGAVFNDCILRRLCYTHEINKVGNINADAIAGFSSFGEISGLHVNETLTAIFFYDITDERDFEDEYIDSFPVIYAACQRFFLARIIERQQQSENLKNEIIGMFKHLQGKLPDIIEVITKLSDDSRNIQSFMQELSGKIKEQSGLFDELMQRSNTITPKLDMLNDSTKKIDAVMNMITDISSEINLLALNAAIEAARAGEAGRGFSVVAQEVRKLSENTQASLQTSNEAINVLLKDVKDIDDIIKENKTFEKGIREFQEDFTKQAVTLNENLDESMKHIKTSSQSIKELNEIGTMTQEGLKNLTDLIRNIEMGI</sequence>